<evidence type="ECO:0000259" key="2">
    <source>
        <dbReference type="PROSITE" id="PS50887"/>
    </source>
</evidence>
<dbReference type="NCBIfam" id="TIGR00254">
    <property type="entry name" value="GGDEF"/>
    <property type="match status" value="1"/>
</dbReference>
<feature type="transmembrane region" description="Helical" evidence="1">
    <location>
        <begin position="36"/>
        <end position="56"/>
    </location>
</feature>
<feature type="transmembrane region" description="Helical" evidence="1">
    <location>
        <begin position="157"/>
        <end position="176"/>
    </location>
</feature>
<dbReference type="InterPro" id="IPR050469">
    <property type="entry name" value="Diguanylate_Cyclase"/>
</dbReference>
<feature type="transmembrane region" description="Helical" evidence="1">
    <location>
        <begin position="68"/>
        <end position="97"/>
    </location>
</feature>
<dbReference type="Gene3D" id="3.30.70.270">
    <property type="match status" value="1"/>
</dbReference>
<dbReference type="InterPro" id="IPR000160">
    <property type="entry name" value="GGDEF_dom"/>
</dbReference>
<dbReference type="PANTHER" id="PTHR45138:SF9">
    <property type="entry name" value="DIGUANYLATE CYCLASE DGCM-RELATED"/>
    <property type="match status" value="1"/>
</dbReference>
<keyword evidence="4" id="KW-1185">Reference proteome</keyword>
<dbReference type="Pfam" id="PF00990">
    <property type="entry name" value="GGDEF"/>
    <property type="match status" value="1"/>
</dbReference>
<dbReference type="GO" id="GO:1902201">
    <property type="term" value="P:negative regulation of bacterial-type flagellum-dependent cell motility"/>
    <property type="evidence" value="ECO:0007669"/>
    <property type="project" value="TreeGrafter"/>
</dbReference>
<evidence type="ECO:0000256" key="1">
    <source>
        <dbReference type="SAM" id="Phobius"/>
    </source>
</evidence>
<feature type="transmembrane region" description="Helical" evidence="1">
    <location>
        <begin position="133"/>
        <end position="151"/>
    </location>
</feature>
<dbReference type="CDD" id="cd01949">
    <property type="entry name" value="GGDEF"/>
    <property type="match status" value="1"/>
</dbReference>
<feature type="domain" description="GGDEF" evidence="2">
    <location>
        <begin position="226"/>
        <end position="360"/>
    </location>
</feature>
<dbReference type="Proteomes" id="UP000537131">
    <property type="component" value="Unassembled WGS sequence"/>
</dbReference>
<reference evidence="3 4" key="1">
    <citation type="submission" date="2020-04" db="EMBL/GenBank/DDBJ databases">
        <authorList>
            <person name="Doyle D.A."/>
        </authorList>
    </citation>
    <scope>NUCLEOTIDE SEQUENCE [LARGE SCALE GENOMIC DNA]</scope>
    <source>
        <strain evidence="3 4">P21</strain>
    </source>
</reference>
<dbReference type="AlphaFoldDB" id="A0A7Y0HNB5"/>
<dbReference type="PANTHER" id="PTHR45138">
    <property type="entry name" value="REGULATORY COMPONENTS OF SENSORY TRANSDUCTION SYSTEM"/>
    <property type="match status" value="1"/>
</dbReference>
<reference evidence="3 4" key="2">
    <citation type="submission" date="2020-06" db="EMBL/GenBank/DDBJ databases">
        <title>Complete Genome Sequence of Clostridium muelleri sp. nov. P21T, an Acid-Alcohol Producing Acetogen Isolated from Old Hay.</title>
        <authorList>
            <person name="Duncan K.E."/>
            <person name="Tanner R.S."/>
        </authorList>
    </citation>
    <scope>NUCLEOTIDE SEQUENCE [LARGE SCALE GENOMIC DNA]</scope>
    <source>
        <strain evidence="3 4">P21</strain>
    </source>
</reference>
<dbReference type="GO" id="GO:0052621">
    <property type="term" value="F:diguanylate cyclase activity"/>
    <property type="evidence" value="ECO:0007669"/>
    <property type="project" value="TreeGrafter"/>
</dbReference>
<keyword evidence="1" id="KW-1133">Transmembrane helix</keyword>
<gene>
    <name evidence="3" type="ORF">HBE96_07190</name>
</gene>
<feature type="transmembrane region" description="Helical" evidence="1">
    <location>
        <begin position="5"/>
        <end position="24"/>
    </location>
</feature>
<keyword evidence="1" id="KW-0472">Membrane</keyword>
<sequence>MLTKLFINLCILITFISISNNFFINKNLSKNPPISLKILIGIYAGLLGILLILFNISITSPVITNFSFFPILLCALYEGFLSSIVASLLISTFHIIYFGTSNASTTAALISLLIGIGFSIINSARISIKRKWIYCTIYLLILNYTSIFIFVKDPIDIFKTFITYSIITLIMLYFIFKLIEYLSKSFKLYKKLKSEASIDFLTGLNNVRQFNHMFTIASQQAIRNKEYMSLLFLDIDHFKKINDTFGHSAGDIVLRDLAVILNRSCRVYDIVSRNGGEEFSILLLNCSANRALEVAERIRETIENNNFYISDKTFINITISIGISTYPNITNNIDKLLEHADIALYEAKGTGRNKTILYNSTRYLANVE</sequence>
<organism evidence="3 4">
    <name type="scientific">Clostridium muellerianum</name>
    <dbReference type="NCBI Taxonomy" id="2716538"/>
    <lineage>
        <taxon>Bacteria</taxon>
        <taxon>Bacillati</taxon>
        <taxon>Bacillota</taxon>
        <taxon>Clostridia</taxon>
        <taxon>Eubacteriales</taxon>
        <taxon>Clostridiaceae</taxon>
        <taxon>Clostridium</taxon>
    </lineage>
</organism>
<proteinExistence type="predicted"/>
<dbReference type="EMBL" id="JABBNI010000013">
    <property type="protein sequence ID" value="NMM62477.1"/>
    <property type="molecule type" value="Genomic_DNA"/>
</dbReference>
<dbReference type="InterPro" id="IPR043128">
    <property type="entry name" value="Rev_trsase/Diguanyl_cyclase"/>
</dbReference>
<dbReference type="SUPFAM" id="SSF55073">
    <property type="entry name" value="Nucleotide cyclase"/>
    <property type="match status" value="1"/>
</dbReference>
<accession>A0A7Y0HNB5</accession>
<dbReference type="GO" id="GO:0005886">
    <property type="term" value="C:plasma membrane"/>
    <property type="evidence" value="ECO:0007669"/>
    <property type="project" value="TreeGrafter"/>
</dbReference>
<evidence type="ECO:0000313" key="3">
    <source>
        <dbReference type="EMBL" id="NMM62477.1"/>
    </source>
</evidence>
<evidence type="ECO:0000313" key="4">
    <source>
        <dbReference type="Proteomes" id="UP000537131"/>
    </source>
</evidence>
<dbReference type="PROSITE" id="PS50887">
    <property type="entry name" value="GGDEF"/>
    <property type="match status" value="1"/>
</dbReference>
<dbReference type="SMART" id="SM00267">
    <property type="entry name" value="GGDEF"/>
    <property type="match status" value="1"/>
</dbReference>
<keyword evidence="1" id="KW-0812">Transmembrane</keyword>
<name>A0A7Y0HNB5_9CLOT</name>
<comment type="caution">
    <text evidence="3">The sequence shown here is derived from an EMBL/GenBank/DDBJ whole genome shotgun (WGS) entry which is preliminary data.</text>
</comment>
<dbReference type="FunFam" id="3.30.70.270:FF:000001">
    <property type="entry name" value="Diguanylate cyclase domain protein"/>
    <property type="match status" value="1"/>
</dbReference>
<dbReference type="InterPro" id="IPR029787">
    <property type="entry name" value="Nucleotide_cyclase"/>
</dbReference>
<dbReference type="GO" id="GO:0043709">
    <property type="term" value="P:cell adhesion involved in single-species biofilm formation"/>
    <property type="evidence" value="ECO:0007669"/>
    <property type="project" value="TreeGrafter"/>
</dbReference>
<protein>
    <submittedName>
        <fullName evidence="3">GGDEF domain-containing protein</fullName>
    </submittedName>
</protein>
<feature type="transmembrane region" description="Helical" evidence="1">
    <location>
        <begin position="103"/>
        <end position="121"/>
    </location>
</feature>